<feature type="domain" description="Transposase putative helix-turn-helix" evidence="10">
    <location>
        <begin position="1"/>
        <end position="44"/>
    </location>
</feature>
<dbReference type="GO" id="GO:0032196">
    <property type="term" value="P:transposition"/>
    <property type="evidence" value="ECO:0007669"/>
    <property type="project" value="UniProtKB-KW"/>
</dbReference>
<evidence type="ECO:0000313" key="12">
    <source>
        <dbReference type="Proteomes" id="UP000248966"/>
    </source>
</evidence>
<evidence type="ECO:0000259" key="10">
    <source>
        <dbReference type="Pfam" id="PF12323"/>
    </source>
</evidence>
<evidence type="ECO:0000256" key="5">
    <source>
        <dbReference type="ARBA" id="ARBA00023125"/>
    </source>
</evidence>
<evidence type="ECO:0000313" key="11">
    <source>
        <dbReference type="EMBL" id="RAN94039.1"/>
    </source>
</evidence>
<keyword evidence="2" id="KW-0815">Transposition</keyword>
<keyword evidence="6" id="KW-0233">DNA recombination</keyword>
<evidence type="ECO:0000256" key="2">
    <source>
        <dbReference type="ARBA" id="ARBA00022578"/>
    </source>
</evidence>
<sequence>MQLRYNYRLYPDAAQREALAKAFGCARVVFNDGLRVRQEAHEAGLPYPTDAELSKRVAVAKLTPERAWLGEVSSVVLQQALADLNTAYRAFFASLSGMRKGRKVAAPRFRSRKDSRQAVRFTANARFKILDNGRLRLPKIGDLEVRWSRELPAAPTSVTVVRDAAGRHFASFVVQTADQPLPELDSEVGIDLGLTHFAVMSDGTKVSAPKFLRRAARKLRRLQQGLSRKQRGSNNRKKAVRKVARAHAKVADTRRDWQHKLSTQIIRDNQAVFVEDLCVAGLARTRLAKSVHDAGWSQFAAMLEYKAARRGRTFARVDRFFPSTRMCSDCGRINDKMALNVRTWGCPCGSLHDRDVNAAKNIRAAGRADLNDRGAQVRPAPVPAPRSEAVTRRDLAPSGAQQTGISALQGREDVKRSPTTVDFYAGDRHLGSAPVHHGVARLKKTVSGELTAPVVARYRGDKLFNDSDSDPVDAR</sequence>
<dbReference type="Pfam" id="PF07282">
    <property type="entry name" value="Cas12f1-like_TNB"/>
    <property type="match status" value="1"/>
</dbReference>
<dbReference type="InterPro" id="IPR021027">
    <property type="entry name" value="Transposase_put_HTH"/>
</dbReference>
<gene>
    <name evidence="11" type="ORF">LAH08_05874</name>
</gene>
<evidence type="ECO:0000256" key="1">
    <source>
        <dbReference type="ARBA" id="ARBA00008761"/>
    </source>
</evidence>
<dbReference type="GO" id="GO:0046872">
    <property type="term" value="F:metal ion binding"/>
    <property type="evidence" value="ECO:0007669"/>
    <property type="project" value="UniProtKB-KW"/>
</dbReference>
<dbReference type="AlphaFoldDB" id="A0A328MYF5"/>
<evidence type="ECO:0000259" key="9">
    <source>
        <dbReference type="Pfam" id="PF07282"/>
    </source>
</evidence>
<dbReference type="GO" id="GO:0006310">
    <property type="term" value="P:DNA recombination"/>
    <property type="evidence" value="ECO:0007669"/>
    <property type="project" value="UniProtKB-KW"/>
</dbReference>
<dbReference type="EMBL" id="PYAA01000044">
    <property type="protein sequence ID" value="RAN94039.1"/>
    <property type="molecule type" value="Genomic_DNA"/>
</dbReference>
<dbReference type="GO" id="GO:0003677">
    <property type="term" value="F:DNA binding"/>
    <property type="evidence" value="ECO:0007669"/>
    <property type="project" value="UniProtKB-KW"/>
</dbReference>
<dbReference type="Proteomes" id="UP000248966">
    <property type="component" value="Unassembled WGS sequence"/>
</dbReference>
<evidence type="ECO:0000256" key="4">
    <source>
        <dbReference type="ARBA" id="ARBA00022833"/>
    </source>
</evidence>
<evidence type="ECO:0000256" key="3">
    <source>
        <dbReference type="ARBA" id="ARBA00022723"/>
    </source>
</evidence>
<feature type="domain" description="Cas12f1-like TNB" evidence="9">
    <location>
        <begin position="296"/>
        <end position="362"/>
    </location>
</feature>
<organism evidence="11 12">
    <name type="scientific">Micromonospora noduli</name>
    <dbReference type="NCBI Taxonomy" id="709876"/>
    <lineage>
        <taxon>Bacteria</taxon>
        <taxon>Bacillati</taxon>
        <taxon>Actinomycetota</taxon>
        <taxon>Actinomycetes</taxon>
        <taxon>Micromonosporales</taxon>
        <taxon>Micromonosporaceae</taxon>
        <taxon>Micromonospora</taxon>
    </lineage>
</organism>
<name>A0A328MYF5_9ACTN</name>
<keyword evidence="3" id="KW-0479">Metal-binding</keyword>
<keyword evidence="4" id="KW-0862">Zinc</keyword>
<dbReference type="Pfam" id="PF12323">
    <property type="entry name" value="HTH_OrfB_IS605"/>
    <property type="match status" value="1"/>
</dbReference>
<reference evidence="11 12" key="1">
    <citation type="submission" date="2018-03" db="EMBL/GenBank/DDBJ databases">
        <title>Defining the species Micromonospora saelicesensis and Micromonospora noduli under the framework of genomics.</title>
        <authorList>
            <person name="Riesco R."/>
            <person name="Trujillo M.E."/>
        </authorList>
    </citation>
    <scope>NUCLEOTIDE SEQUENCE [LARGE SCALE GENOMIC DNA]</scope>
    <source>
        <strain evidence="11 12">LAH08</strain>
    </source>
</reference>
<comment type="caution">
    <text evidence="11">The sequence shown here is derived from an EMBL/GenBank/DDBJ whole genome shotgun (WGS) entry which is preliminary data.</text>
</comment>
<dbReference type="InterPro" id="IPR013783">
    <property type="entry name" value="Ig-like_fold"/>
</dbReference>
<dbReference type="InterPro" id="IPR001959">
    <property type="entry name" value="Transposase"/>
</dbReference>
<proteinExistence type="inferred from homology"/>
<accession>A0A328MYF5</accession>
<dbReference type="NCBIfam" id="NF040570">
    <property type="entry name" value="guided_TnpB"/>
    <property type="match status" value="1"/>
</dbReference>
<comment type="similarity">
    <text evidence="1">In the C-terminal section; belongs to the transposase 35 family.</text>
</comment>
<dbReference type="Pfam" id="PF01385">
    <property type="entry name" value="OrfB_IS605"/>
    <property type="match status" value="1"/>
</dbReference>
<evidence type="ECO:0000256" key="6">
    <source>
        <dbReference type="ARBA" id="ARBA00023172"/>
    </source>
</evidence>
<evidence type="ECO:0000259" key="8">
    <source>
        <dbReference type="Pfam" id="PF01385"/>
    </source>
</evidence>
<dbReference type="RefSeq" id="WP_220090626.1">
    <property type="nucleotide sequence ID" value="NZ_PYAA01000044.1"/>
</dbReference>
<feature type="region of interest" description="Disordered" evidence="7">
    <location>
        <begin position="367"/>
        <end position="414"/>
    </location>
</feature>
<dbReference type="Gene3D" id="2.60.40.10">
    <property type="entry name" value="Immunoglobulins"/>
    <property type="match status" value="1"/>
</dbReference>
<dbReference type="InterPro" id="IPR010095">
    <property type="entry name" value="Cas12f1-like_TNB"/>
</dbReference>
<keyword evidence="5" id="KW-0238">DNA-binding</keyword>
<protein>
    <submittedName>
        <fullName evidence="11">Putative transposase in snaA-snaB intergenic reg ion</fullName>
    </submittedName>
</protein>
<dbReference type="GO" id="GO:0005975">
    <property type="term" value="P:carbohydrate metabolic process"/>
    <property type="evidence" value="ECO:0007669"/>
    <property type="project" value="UniProtKB-ARBA"/>
</dbReference>
<feature type="domain" description="Probable transposase IS891/IS1136/IS1341" evidence="8">
    <location>
        <begin position="173"/>
        <end position="284"/>
    </location>
</feature>
<evidence type="ECO:0000256" key="7">
    <source>
        <dbReference type="SAM" id="MobiDB-lite"/>
    </source>
</evidence>